<keyword evidence="2" id="KW-1185">Reference proteome</keyword>
<dbReference type="EMBL" id="SMTK01000002">
    <property type="protein sequence ID" value="TDK26709.1"/>
    <property type="molecule type" value="Genomic_DNA"/>
</dbReference>
<proteinExistence type="predicted"/>
<accession>A0A4R5TZI9</accession>
<reference evidence="1 2" key="1">
    <citation type="submission" date="2019-03" db="EMBL/GenBank/DDBJ databases">
        <title>Arthrobacter sp. nov., an bacterium isolated from biocrust in Mu Us Desert.</title>
        <authorList>
            <person name="Lixiong L."/>
        </authorList>
    </citation>
    <scope>NUCLEOTIDE SEQUENCE [LARGE SCALE GENOMIC DNA]</scope>
    <source>
        <strain evidence="1 2">SLN-3</strain>
    </source>
</reference>
<gene>
    <name evidence="1" type="ORF">E2F48_05875</name>
</gene>
<evidence type="ECO:0000313" key="2">
    <source>
        <dbReference type="Proteomes" id="UP000295411"/>
    </source>
</evidence>
<dbReference type="OrthoDB" id="4935951at2"/>
<comment type="caution">
    <text evidence="1">The sequence shown here is derived from an EMBL/GenBank/DDBJ whole genome shotgun (WGS) entry which is preliminary data.</text>
</comment>
<name>A0A4R5TZI9_9MICC</name>
<sequence length="86" mass="9582">MISERDQQRRTCAAFRQTSLSLYELWLRYVGLGGNAGEEEVDAYLYSSLLLPAFERDMLAHAVNEFIAEQPAPPRAPYSGEGRGGS</sequence>
<dbReference type="RefSeq" id="WP_133403068.1">
    <property type="nucleotide sequence ID" value="NZ_SMTK01000002.1"/>
</dbReference>
<protein>
    <submittedName>
        <fullName evidence="1">Uncharacterized protein</fullName>
    </submittedName>
</protein>
<dbReference type="Proteomes" id="UP000295411">
    <property type="component" value="Unassembled WGS sequence"/>
</dbReference>
<dbReference type="AlphaFoldDB" id="A0A4R5TZI9"/>
<evidence type="ECO:0000313" key="1">
    <source>
        <dbReference type="EMBL" id="TDK26709.1"/>
    </source>
</evidence>
<organism evidence="1 2">
    <name type="scientific">Arthrobacter crusticola</name>
    <dbReference type="NCBI Taxonomy" id="2547960"/>
    <lineage>
        <taxon>Bacteria</taxon>
        <taxon>Bacillati</taxon>
        <taxon>Actinomycetota</taxon>
        <taxon>Actinomycetes</taxon>
        <taxon>Micrococcales</taxon>
        <taxon>Micrococcaceae</taxon>
        <taxon>Arthrobacter</taxon>
    </lineage>
</organism>